<evidence type="ECO:0000256" key="1">
    <source>
        <dbReference type="ARBA" id="ARBA00023015"/>
    </source>
</evidence>
<proteinExistence type="predicted"/>
<reference evidence="6 7" key="1">
    <citation type="submission" date="2018-02" db="EMBL/GenBank/DDBJ databases">
        <title>Whole genome sequencing of endophytic bacterium.</title>
        <authorList>
            <person name="Eedara R."/>
            <person name="Podile A.R."/>
        </authorList>
    </citation>
    <scope>NUCLEOTIDE SEQUENCE [LARGE SCALE GENOMIC DNA]</scope>
    <source>
        <strain evidence="6 7">RP1T</strain>
    </source>
</reference>
<evidence type="ECO:0000256" key="4">
    <source>
        <dbReference type="PROSITE-ProRule" id="PRU00335"/>
    </source>
</evidence>
<accession>A0A2S9QEW7</accession>
<keyword evidence="1" id="KW-0805">Transcription regulation</keyword>
<evidence type="ECO:0000313" key="6">
    <source>
        <dbReference type="EMBL" id="PRH87896.1"/>
    </source>
</evidence>
<dbReference type="PROSITE" id="PS50977">
    <property type="entry name" value="HTH_TETR_2"/>
    <property type="match status" value="1"/>
</dbReference>
<name>A0A2S9QEW7_9HYPH</name>
<evidence type="ECO:0000259" key="5">
    <source>
        <dbReference type="PROSITE" id="PS50977"/>
    </source>
</evidence>
<feature type="DNA-binding region" description="H-T-H motif" evidence="4">
    <location>
        <begin position="42"/>
        <end position="61"/>
    </location>
</feature>
<dbReference type="InterPro" id="IPR009057">
    <property type="entry name" value="Homeodomain-like_sf"/>
</dbReference>
<dbReference type="InterPro" id="IPR050109">
    <property type="entry name" value="HTH-type_TetR-like_transc_reg"/>
</dbReference>
<keyword evidence="3" id="KW-0804">Transcription</keyword>
<dbReference type="OrthoDB" id="9796019at2"/>
<protein>
    <submittedName>
        <fullName evidence="6">TetR family transcriptional regulator</fullName>
    </submittedName>
</protein>
<dbReference type="Proteomes" id="UP000237682">
    <property type="component" value="Unassembled WGS sequence"/>
</dbReference>
<dbReference type="PRINTS" id="PR00455">
    <property type="entry name" value="HTHTETR"/>
</dbReference>
<feature type="domain" description="HTH tetR-type" evidence="5">
    <location>
        <begin position="19"/>
        <end position="79"/>
    </location>
</feature>
<dbReference type="PANTHER" id="PTHR30055">
    <property type="entry name" value="HTH-TYPE TRANSCRIPTIONAL REGULATOR RUTR"/>
    <property type="match status" value="1"/>
</dbReference>
<dbReference type="GO" id="GO:0000976">
    <property type="term" value="F:transcription cis-regulatory region binding"/>
    <property type="evidence" value="ECO:0007669"/>
    <property type="project" value="TreeGrafter"/>
</dbReference>
<dbReference type="Pfam" id="PF16859">
    <property type="entry name" value="TetR_C_11"/>
    <property type="match status" value="1"/>
</dbReference>
<comment type="caution">
    <text evidence="6">The sequence shown here is derived from an EMBL/GenBank/DDBJ whole genome shotgun (WGS) entry which is preliminary data.</text>
</comment>
<gene>
    <name evidence="6" type="ORF">C5L14_08270</name>
</gene>
<dbReference type="RefSeq" id="WP_105861564.1">
    <property type="nucleotide sequence ID" value="NZ_PUEJ01000003.1"/>
</dbReference>
<dbReference type="Pfam" id="PF00440">
    <property type="entry name" value="TetR_N"/>
    <property type="match status" value="1"/>
</dbReference>
<dbReference type="InterPro" id="IPR011075">
    <property type="entry name" value="TetR_C"/>
</dbReference>
<keyword evidence="2 4" id="KW-0238">DNA-binding</keyword>
<sequence>METKATQPRRRSIGARRNPQTETAIIEAARQLLADRGYAGFSIEEAARRAGAGKATVYRWWPTKADLFMAAYGAEKARAISLPDTGSLIEDLVQHTADLWRFWRTPPGGAFRALLAEAQASEAAGSRLRNEFLPVLFRPTRHLFERAAARGEFPAQLIDERIALWAGFNWYHLLTWQIEADEALLRRIETLVVSAEVRAG</sequence>
<organism evidence="6 7">
    <name type="scientific">Labrys okinawensis</name>
    <dbReference type="NCBI Taxonomy" id="346911"/>
    <lineage>
        <taxon>Bacteria</taxon>
        <taxon>Pseudomonadati</taxon>
        <taxon>Pseudomonadota</taxon>
        <taxon>Alphaproteobacteria</taxon>
        <taxon>Hyphomicrobiales</taxon>
        <taxon>Xanthobacteraceae</taxon>
        <taxon>Labrys</taxon>
    </lineage>
</organism>
<dbReference type="SUPFAM" id="SSF48498">
    <property type="entry name" value="Tetracyclin repressor-like, C-terminal domain"/>
    <property type="match status" value="1"/>
</dbReference>
<evidence type="ECO:0000313" key="7">
    <source>
        <dbReference type="Proteomes" id="UP000237682"/>
    </source>
</evidence>
<dbReference type="EMBL" id="PUEJ01000003">
    <property type="protein sequence ID" value="PRH87896.1"/>
    <property type="molecule type" value="Genomic_DNA"/>
</dbReference>
<dbReference type="PANTHER" id="PTHR30055:SF148">
    <property type="entry name" value="TETR-FAMILY TRANSCRIPTIONAL REGULATOR"/>
    <property type="match status" value="1"/>
</dbReference>
<dbReference type="Gene3D" id="1.10.357.10">
    <property type="entry name" value="Tetracycline Repressor, domain 2"/>
    <property type="match status" value="1"/>
</dbReference>
<evidence type="ECO:0000256" key="3">
    <source>
        <dbReference type="ARBA" id="ARBA00023163"/>
    </source>
</evidence>
<evidence type="ECO:0000256" key="2">
    <source>
        <dbReference type="ARBA" id="ARBA00023125"/>
    </source>
</evidence>
<dbReference type="GO" id="GO:0003700">
    <property type="term" value="F:DNA-binding transcription factor activity"/>
    <property type="evidence" value="ECO:0007669"/>
    <property type="project" value="TreeGrafter"/>
</dbReference>
<dbReference type="InterPro" id="IPR036271">
    <property type="entry name" value="Tet_transcr_reg_TetR-rel_C_sf"/>
</dbReference>
<dbReference type="AlphaFoldDB" id="A0A2S9QEW7"/>
<dbReference type="SUPFAM" id="SSF46689">
    <property type="entry name" value="Homeodomain-like"/>
    <property type="match status" value="1"/>
</dbReference>
<dbReference type="InterPro" id="IPR001647">
    <property type="entry name" value="HTH_TetR"/>
</dbReference>
<dbReference type="Gene3D" id="1.10.10.60">
    <property type="entry name" value="Homeodomain-like"/>
    <property type="match status" value="1"/>
</dbReference>
<keyword evidence="7" id="KW-1185">Reference proteome</keyword>